<feature type="compositionally biased region" description="Basic and acidic residues" evidence="1">
    <location>
        <begin position="78"/>
        <end position="87"/>
    </location>
</feature>
<dbReference type="Proteomes" id="UP000249638">
    <property type="component" value="Unassembled WGS sequence"/>
</dbReference>
<evidence type="ECO:0000256" key="1">
    <source>
        <dbReference type="SAM" id="MobiDB-lite"/>
    </source>
</evidence>
<proteinExistence type="predicted"/>
<sequence length="87" mass="9697">MKTCKRLVWPKDVEDACAIDPQDPFILEEPSYAGNAKTRGLEGDERLLAYRERAVKMALEYDAELRERLGPDGTAAGSDRHKSSSAE</sequence>
<dbReference type="AlphaFoldDB" id="A0A2W7PKW6"/>
<evidence type="ECO:0000313" key="2">
    <source>
        <dbReference type="EMBL" id="PZX26009.1"/>
    </source>
</evidence>
<protein>
    <submittedName>
        <fullName evidence="2">Uncharacterized protein</fullName>
    </submittedName>
</protein>
<name>A0A2W7PKW6_9BURK</name>
<accession>A0A2W7PKW6</accession>
<dbReference type="EMBL" id="QKZN01000007">
    <property type="protein sequence ID" value="PZX26009.1"/>
    <property type="molecule type" value="Genomic_DNA"/>
</dbReference>
<comment type="caution">
    <text evidence="2">The sequence shown here is derived from an EMBL/GenBank/DDBJ whole genome shotgun (WGS) entry which is preliminary data.</text>
</comment>
<keyword evidence="3" id="KW-1185">Reference proteome</keyword>
<gene>
    <name evidence="2" type="ORF">C7416_10779</name>
</gene>
<reference evidence="2" key="1">
    <citation type="submission" date="2018-06" db="EMBL/GenBank/DDBJ databases">
        <title>Genomic Encyclopedia of Type Strains, Phase IV (KMG-V): Genome sequencing to study the core and pangenomes of soil and plant-associated prokaryotes.</title>
        <authorList>
            <person name="Whitman W."/>
        </authorList>
    </citation>
    <scope>NUCLEOTIDE SEQUENCE [LARGE SCALE GENOMIC DNA]</scope>
    <source>
        <strain evidence="2">MLR2-44</strain>
    </source>
</reference>
<evidence type="ECO:0000313" key="3">
    <source>
        <dbReference type="Proteomes" id="UP000249638"/>
    </source>
</evidence>
<feature type="region of interest" description="Disordered" evidence="1">
    <location>
        <begin position="66"/>
        <end position="87"/>
    </location>
</feature>
<organism evidence="2 3">
    <name type="scientific">Cupriavidus phytorum</name>
    <dbReference type="NCBI Taxonomy" id="3024399"/>
    <lineage>
        <taxon>Bacteria</taxon>
        <taxon>Pseudomonadati</taxon>
        <taxon>Pseudomonadota</taxon>
        <taxon>Betaproteobacteria</taxon>
        <taxon>Burkholderiales</taxon>
        <taxon>Burkholderiaceae</taxon>
        <taxon>Cupriavidus</taxon>
    </lineage>
</organism>